<dbReference type="PANTHER" id="PTHR30217">
    <property type="entry name" value="PEPTIDASE U32 FAMILY"/>
    <property type="match status" value="1"/>
</dbReference>
<name>A0A858C123_9FIRM</name>
<dbReference type="InterPro" id="IPR001539">
    <property type="entry name" value="Peptidase_U32"/>
</dbReference>
<feature type="domain" description="Peptidase U32 collagenase" evidence="1">
    <location>
        <begin position="382"/>
        <end position="504"/>
    </location>
</feature>
<evidence type="ECO:0000313" key="2">
    <source>
        <dbReference type="EMBL" id="QIB70126.1"/>
    </source>
</evidence>
<dbReference type="EMBL" id="CP048649">
    <property type="protein sequence ID" value="QIB70126.1"/>
    <property type="molecule type" value="Genomic_DNA"/>
</dbReference>
<dbReference type="KEGG" id="abut:Ami103574_12865"/>
<dbReference type="InterPro" id="IPR051454">
    <property type="entry name" value="RNA/ubiquinone_mod_enzymes"/>
</dbReference>
<dbReference type="PANTHER" id="PTHR30217:SF10">
    <property type="entry name" value="23S RRNA 5-HYDROXYCYTIDINE C2501 SYNTHASE"/>
    <property type="match status" value="1"/>
</dbReference>
<proteinExistence type="predicted"/>
<keyword evidence="3" id="KW-1185">Reference proteome</keyword>
<sequence length="782" mass="87877">MKSIPELLAPAGGMRQLKAAVENGADAVYLGGNLFNARIHADNFNRELMAEAVAYAHLRNVKVYVTMNILVKTSELEEAANYARELYELGVDALIVQDLGLARLLRRRLPEMRLHLSTQGTVYNLSGVRMAKRLGFQRAVLAREVTLEEIKDITREQMLEIEVFVHGALCICYSGQCQMSRILGGRSGNRGLCAQPCRLGFTSVKSRIDQEKEEGSHLLSPKDLCAIDYLDQLAEAGVDSLKIEGRMKSAEYIAVVTGIYRKYLDEYRENGCYQVSEEDRQKLEQVFNRGGFTTGYLEGNPGDSLMWPELPKHQGVFVGRVLGSAGRSLIDIQLERDLAMGDGIEIRNPHMPGNVLSYLKDLGDGKVRVGDIRGPVKPGDKVYKITDKKLMEDARESFEDASSHRMQQYKKIPVNAVFRAEIDRYPQLELREGALSVQVTGKVKVEKALKRSIGEEDIKKQLSKTGDMPFKLGELKCHLEEGLALSASAINELRREAFQLLMTEKVRGRCLNPQQQELFSEQDVVCPEKPEEACSVIFLAGQLQAEAGGLQVELYFHTLDQLRLETIQQAEEQLRQVGLVPAGWRVYVPLYEYAAERQRQGTEGDLSIRLANIRQGYELEVTPYLPCVTKGAWDDYVRANFESLVLLCQDSGIAMGNLGWISEFQQAGVPVYGDYGLNIFNEEAAAWCREMGLADFIPSHETYKSWEGSNAERWTDTFAGDIPLMVSEHLFSQEPFIDRKNQAFAFAEDALGSKSMLLRKEGLSITEELQRGCGKKLRIYYK</sequence>
<protein>
    <submittedName>
        <fullName evidence="2">U32 family peptidase</fullName>
    </submittedName>
</protein>
<dbReference type="RefSeq" id="WP_163067365.1">
    <property type="nucleotide sequence ID" value="NZ_CP048649.1"/>
</dbReference>
<evidence type="ECO:0000313" key="3">
    <source>
        <dbReference type="Proteomes" id="UP000466848"/>
    </source>
</evidence>
<organism evidence="2 3">
    <name type="scientific">Aminipila butyrica</name>
    <dbReference type="NCBI Taxonomy" id="433296"/>
    <lineage>
        <taxon>Bacteria</taxon>
        <taxon>Bacillati</taxon>
        <taxon>Bacillota</taxon>
        <taxon>Clostridia</taxon>
        <taxon>Peptostreptococcales</taxon>
        <taxon>Anaerovoracaceae</taxon>
        <taxon>Aminipila</taxon>
    </lineage>
</organism>
<accession>A0A858C123</accession>
<dbReference type="Pfam" id="PF01136">
    <property type="entry name" value="Peptidase_U32"/>
    <property type="match status" value="1"/>
</dbReference>
<reference evidence="2 3" key="1">
    <citation type="submission" date="2020-02" db="EMBL/GenBank/DDBJ databases">
        <authorList>
            <person name="Kim Y.B."/>
            <person name="Roh S.W."/>
        </authorList>
    </citation>
    <scope>NUCLEOTIDE SEQUENCE [LARGE SCALE GENOMIC DNA]</scope>
    <source>
        <strain evidence="2 3">DSM 103574</strain>
    </source>
</reference>
<dbReference type="Pfam" id="PF12392">
    <property type="entry name" value="DUF3656"/>
    <property type="match status" value="1"/>
</dbReference>
<dbReference type="InterPro" id="IPR020988">
    <property type="entry name" value="Pept_U32_collagenase"/>
</dbReference>
<dbReference type="Proteomes" id="UP000466848">
    <property type="component" value="Chromosome"/>
</dbReference>
<dbReference type="SUPFAM" id="SSF51395">
    <property type="entry name" value="FMN-linked oxidoreductases"/>
    <property type="match status" value="1"/>
</dbReference>
<dbReference type="PROSITE" id="PS01276">
    <property type="entry name" value="PEPTIDASE_U32"/>
    <property type="match status" value="1"/>
</dbReference>
<gene>
    <name evidence="2" type="ORF">Ami103574_12865</name>
</gene>
<dbReference type="AlphaFoldDB" id="A0A858C123"/>
<evidence type="ECO:0000259" key="1">
    <source>
        <dbReference type="Pfam" id="PF12392"/>
    </source>
</evidence>